<proteinExistence type="predicted"/>
<gene>
    <name evidence="2" type="ORF">EZS28_015963</name>
</gene>
<name>A0A5J4W143_9EUKA</name>
<protein>
    <submittedName>
        <fullName evidence="2">Uncharacterized protein</fullName>
    </submittedName>
</protein>
<reference evidence="2 3" key="1">
    <citation type="submission" date="2019-03" db="EMBL/GenBank/DDBJ databases">
        <title>Single cell metagenomics reveals metabolic interactions within the superorganism composed of flagellate Streblomastix strix and complex community of Bacteroidetes bacteria on its surface.</title>
        <authorList>
            <person name="Treitli S.C."/>
            <person name="Kolisko M."/>
            <person name="Husnik F."/>
            <person name="Keeling P."/>
            <person name="Hampl V."/>
        </authorList>
    </citation>
    <scope>NUCLEOTIDE SEQUENCE [LARGE SCALE GENOMIC DNA]</scope>
    <source>
        <strain evidence="2">ST1C</strain>
    </source>
</reference>
<dbReference type="Proteomes" id="UP000324800">
    <property type="component" value="Unassembled WGS sequence"/>
</dbReference>
<organism evidence="2 3">
    <name type="scientific">Streblomastix strix</name>
    <dbReference type="NCBI Taxonomy" id="222440"/>
    <lineage>
        <taxon>Eukaryota</taxon>
        <taxon>Metamonada</taxon>
        <taxon>Preaxostyla</taxon>
        <taxon>Oxymonadida</taxon>
        <taxon>Streblomastigidae</taxon>
        <taxon>Streblomastix</taxon>
    </lineage>
</organism>
<dbReference type="EMBL" id="SNRW01003954">
    <property type="protein sequence ID" value="KAA6388512.1"/>
    <property type="molecule type" value="Genomic_DNA"/>
</dbReference>
<evidence type="ECO:0000256" key="1">
    <source>
        <dbReference type="SAM" id="MobiDB-lite"/>
    </source>
</evidence>
<evidence type="ECO:0000313" key="3">
    <source>
        <dbReference type="Proteomes" id="UP000324800"/>
    </source>
</evidence>
<sequence>MNIANRKSKIDQSDSVDNQLEELNGQRAQYRPGDEEGQKIGRLGGLGVGSGQTNSEKIKMGEDWRGQKSYDGILTQLDIKTTTRRTSGKEYSSQIQRLYSITPGKCRLSAIRIESGYSN</sequence>
<accession>A0A5J4W143</accession>
<dbReference type="AlphaFoldDB" id="A0A5J4W143"/>
<comment type="caution">
    <text evidence="2">The sequence shown here is derived from an EMBL/GenBank/DDBJ whole genome shotgun (WGS) entry which is preliminary data.</text>
</comment>
<feature type="region of interest" description="Disordered" evidence="1">
    <location>
        <begin position="23"/>
        <end position="56"/>
    </location>
</feature>
<evidence type="ECO:0000313" key="2">
    <source>
        <dbReference type="EMBL" id="KAA6388512.1"/>
    </source>
</evidence>